<dbReference type="Proteomes" id="UP000321331">
    <property type="component" value="Unassembled WGS sequence"/>
</dbReference>
<comment type="caution">
    <text evidence="1">The sequence shown here is derived from an EMBL/GenBank/DDBJ whole genome shotgun (WGS) entry which is preliminary data.</text>
</comment>
<evidence type="ECO:0000313" key="1">
    <source>
        <dbReference type="EMBL" id="TXC10030.1"/>
    </source>
</evidence>
<protein>
    <submittedName>
        <fullName evidence="1">Uncharacterized protein</fullName>
    </submittedName>
</protein>
<proteinExistence type="predicted"/>
<feature type="non-terminal residue" evidence="1">
    <location>
        <position position="1"/>
    </location>
</feature>
<gene>
    <name evidence="1" type="ORF">FocTR4_00005811</name>
</gene>
<dbReference type="EMBL" id="VMNF01000004">
    <property type="protein sequence ID" value="TXC10030.1"/>
    <property type="molecule type" value="Genomic_DNA"/>
</dbReference>
<evidence type="ECO:0000313" key="2">
    <source>
        <dbReference type="Proteomes" id="UP000321331"/>
    </source>
</evidence>
<dbReference type="AlphaFoldDB" id="A0A5C6TG13"/>
<sequence>ALPTDQFLLDLHICAARDIPELRHLGQKTDTTMSIIFVDDDLIANSPRFIQTTPMRNYYWPSSFVNLAASCFTSLLSCAHKSQQGTFVFAIDTPPSMIHHPTSTDQSSPPAVTHRCTDLPMRFLTHTPASQDMLFINYNLQSTFLICSVWDWKRSVGPEQTAQFQNVMIGVHKSCAVHISRRADFD</sequence>
<name>A0A5C6TG13_FUSOC</name>
<accession>A0A5C6TG13</accession>
<reference evidence="1 2" key="1">
    <citation type="submission" date="2019-07" db="EMBL/GenBank/DDBJ databases">
        <title>The First High-Quality Draft Genome Sequence of the Causal Agent of the Current Panama Disease Epidemic.</title>
        <authorList>
            <person name="Warmington R.J."/>
            <person name="Kay W."/>
            <person name="Jeffries A."/>
            <person name="Bebber D."/>
            <person name="Moore K."/>
            <person name="Studholme D.J."/>
        </authorList>
    </citation>
    <scope>NUCLEOTIDE SEQUENCE [LARGE SCALE GENOMIC DNA]</scope>
    <source>
        <strain evidence="1 2">TR4</strain>
    </source>
</reference>
<organism evidence="1 2">
    <name type="scientific">Fusarium oxysporum f. sp. cubense</name>
    <dbReference type="NCBI Taxonomy" id="61366"/>
    <lineage>
        <taxon>Eukaryota</taxon>
        <taxon>Fungi</taxon>
        <taxon>Dikarya</taxon>
        <taxon>Ascomycota</taxon>
        <taxon>Pezizomycotina</taxon>
        <taxon>Sordariomycetes</taxon>
        <taxon>Hypocreomycetidae</taxon>
        <taxon>Hypocreales</taxon>
        <taxon>Nectriaceae</taxon>
        <taxon>Fusarium</taxon>
        <taxon>Fusarium oxysporum species complex</taxon>
    </lineage>
</organism>